<dbReference type="KEGG" id="vta:B0179"/>
<dbReference type="AlphaFoldDB" id="A0A2N8ZIQ6"/>
<feature type="compositionally biased region" description="Basic residues" evidence="1">
    <location>
        <begin position="22"/>
        <end position="42"/>
    </location>
</feature>
<dbReference type="Proteomes" id="UP000235828">
    <property type="component" value="Chromosome B"/>
</dbReference>
<keyword evidence="3" id="KW-1185">Reference proteome</keyword>
<sequence length="59" mass="6285">MSSEGAYFVAGAAALTAGGSKRQARLVKRRIAPTSKHRKQKTKPMPSAMRVMPSNIIGS</sequence>
<accession>A0A2N8ZIQ6</accession>
<evidence type="ECO:0000256" key="1">
    <source>
        <dbReference type="SAM" id="MobiDB-lite"/>
    </source>
</evidence>
<gene>
    <name evidence="2" type="ORF">VTAP4600_B0179</name>
</gene>
<reference evidence="2 3" key="1">
    <citation type="submission" date="2017-10" db="EMBL/GenBank/DDBJ databases">
        <authorList>
            <person name="Banno H."/>
            <person name="Chua N.-H."/>
        </authorList>
    </citation>
    <scope>NUCLEOTIDE SEQUENCE [LARGE SCALE GENOMIC DNA]</scope>
    <source>
        <strain evidence="2">Vibrio tapetis CECT4600</strain>
    </source>
</reference>
<name>A0A2N8ZIQ6_9VIBR</name>
<organism evidence="2 3">
    <name type="scientific">Vibrio tapetis subsp. tapetis</name>
    <dbReference type="NCBI Taxonomy" id="1671868"/>
    <lineage>
        <taxon>Bacteria</taxon>
        <taxon>Pseudomonadati</taxon>
        <taxon>Pseudomonadota</taxon>
        <taxon>Gammaproteobacteria</taxon>
        <taxon>Vibrionales</taxon>
        <taxon>Vibrionaceae</taxon>
        <taxon>Vibrio</taxon>
    </lineage>
</organism>
<protein>
    <submittedName>
        <fullName evidence="2">Uncharacterized protein</fullName>
    </submittedName>
</protein>
<dbReference type="EMBL" id="LT960612">
    <property type="protein sequence ID" value="SON51790.1"/>
    <property type="molecule type" value="Genomic_DNA"/>
</dbReference>
<evidence type="ECO:0000313" key="3">
    <source>
        <dbReference type="Proteomes" id="UP000235828"/>
    </source>
</evidence>
<proteinExistence type="predicted"/>
<evidence type="ECO:0000313" key="2">
    <source>
        <dbReference type="EMBL" id="SON51790.1"/>
    </source>
</evidence>
<feature type="region of interest" description="Disordered" evidence="1">
    <location>
        <begin position="19"/>
        <end position="46"/>
    </location>
</feature>